<gene>
    <name evidence="2" type="ORF">I553_5274</name>
</gene>
<dbReference type="PATRIC" id="fig|1299334.3.peg.7229"/>
<proteinExistence type="predicted"/>
<name>X7ZWW7_MYCXE</name>
<feature type="domain" description="SnoaL-like" evidence="1">
    <location>
        <begin position="15"/>
        <end position="104"/>
    </location>
</feature>
<organism evidence="2">
    <name type="scientific">Mycobacterium xenopi 4042</name>
    <dbReference type="NCBI Taxonomy" id="1299334"/>
    <lineage>
        <taxon>Bacteria</taxon>
        <taxon>Bacillati</taxon>
        <taxon>Actinomycetota</taxon>
        <taxon>Actinomycetes</taxon>
        <taxon>Mycobacteriales</taxon>
        <taxon>Mycobacteriaceae</taxon>
        <taxon>Mycobacterium</taxon>
    </lineage>
</organism>
<protein>
    <submittedName>
        <fullName evidence="2">SnoaL-like domain protein</fullName>
    </submittedName>
</protein>
<dbReference type="EMBL" id="JAOB01000069">
    <property type="protein sequence ID" value="EUA23739.1"/>
    <property type="molecule type" value="Genomic_DNA"/>
</dbReference>
<comment type="caution">
    <text evidence="2">The sequence shown here is derived from an EMBL/GenBank/DDBJ whole genome shotgun (WGS) entry which is preliminary data.</text>
</comment>
<reference evidence="2" key="1">
    <citation type="submission" date="2014-01" db="EMBL/GenBank/DDBJ databases">
        <authorList>
            <person name="Brown-Elliot B."/>
            <person name="Wallace R."/>
            <person name="Lenaerts A."/>
            <person name="Ordway D."/>
            <person name="DeGroote M.A."/>
            <person name="Parker T."/>
            <person name="Sizemore C."/>
            <person name="Tallon L.J."/>
            <person name="Sadzewicz L.K."/>
            <person name="Sengamalay N."/>
            <person name="Fraser C.M."/>
            <person name="Hine E."/>
            <person name="Shefchek K.A."/>
            <person name="Das S.P."/>
            <person name="Tettelin H."/>
        </authorList>
    </citation>
    <scope>NUCLEOTIDE SEQUENCE [LARGE SCALE GENOMIC DNA]</scope>
    <source>
        <strain evidence="2">4042</strain>
    </source>
</reference>
<evidence type="ECO:0000259" key="1">
    <source>
        <dbReference type="Pfam" id="PF12680"/>
    </source>
</evidence>
<dbReference type="SUPFAM" id="SSF54427">
    <property type="entry name" value="NTF2-like"/>
    <property type="match status" value="1"/>
</dbReference>
<dbReference type="AlphaFoldDB" id="X7ZWW7"/>
<sequence>MGGVLAAPTLTRGFDFLADDIVGYWSDDAEPVPGKEAHTAEIAELLIAAPDLKLELVDSATVPSAAVGEQLVFLHYVGQGTGPDGPFTIRGLDRVRSRNGMVVENVIRYEPAVLASR</sequence>
<dbReference type="Pfam" id="PF12680">
    <property type="entry name" value="SnoaL_2"/>
    <property type="match status" value="1"/>
</dbReference>
<evidence type="ECO:0000313" key="2">
    <source>
        <dbReference type="EMBL" id="EUA23739.1"/>
    </source>
</evidence>
<dbReference type="InterPro" id="IPR032710">
    <property type="entry name" value="NTF2-like_dom_sf"/>
</dbReference>
<dbReference type="InterPro" id="IPR037401">
    <property type="entry name" value="SnoaL-like"/>
</dbReference>
<accession>X7ZWW7</accession>
<dbReference type="Gene3D" id="3.10.450.50">
    <property type="match status" value="1"/>
</dbReference>